<dbReference type="PRINTS" id="PR02008">
    <property type="entry name" value="RCMTFAMILY"/>
</dbReference>
<evidence type="ECO:0000256" key="1">
    <source>
        <dbReference type="ARBA" id="ARBA00002724"/>
    </source>
</evidence>
<gene>
    <name evidence="17" type="primary">rsmB</name>
    <name evidence="17" type="ORF">GCM10023333_30890</name>
</gene>
<dbReference type="InterPro" id="IPR001678">
    <property type="entry name" value="MeTrfase_RsmB-F_NOP2_dom"/>
</dbReference>
<keyword evidence="6" id="KW-0698">rRNA processing</keyword>
<comment type="subcellular location">
    <subcellularLocation>
        <location evidence="2">Cytoplasm</location>
    </subcellularLocation>
</comment>
<organism evidence="17 18">
    <name type="scientific">Ferrimonas pelagia</name>
    <dbReference type="NCBI Taxonomy" id="1177826"/>
    <lineage>
        <taxon>Bacteria</taxon>
        <taxon>Pseudomonadati</taxon>
        <taxon>Pseudomonadota</taxon>
        <taxon>Gammaproteobacteria</taxon>
        <taxon>Alteromonadales</taxon>
        <taxon>Ferrimonadaceae</taxon>
        <taxon>Ferrimonas</taxon>
    </lineage>
</organism>
<feature type="binding site" evidence="14">
    <location>
        <begin position="270"/>
        <end position="276"/>
    </location>
    <ligand>
        <name>S-adenosyl-L-methionine</name>
        <dbReference type="ChEBI" id="CHEBI:59789"/>
    </ligand>
</feature>
<evidence type="ECO:0000256" key="3">
    <source>
        <dbReference type="ARBA" id="ARBA00007494"/>
    </source>
</evidence>
<evidence type="ECO:0000256" key="7">
    <source>
        <dbReference type="ARBA" id="ARBA00022603"/>
    </source>
</evidence>
<evidence type="ECO:0000256" key="2">
    <source>
        <dbReference type="ARBA" id="ARBA00004496"/>
    </source>
</evidence>
<protein>
    <recommendedName>
        <fullName evidence="4">16S rRNA (cytosine(967)-C(5))-methyltransferase</fullName>
        <ecNumber evidence="4">2.1.1.176</ecNumber>
    </recommendedName>
    <alternativeName>
        <fullName evidence="11">16S rRNA m5C967 methyltransferase</fullName>
    </alternativeName>
    <alternativeName>
        <fullName evidence="12">rRNA (cytosine-C(5)-)-methyltransferase RsmB</fullName>
    </alternativeName>
</protein>
<accession>A0ABP9F8P7</accession>
<dbReference type="InterPro" id="IPR023267">
    <property type="entry name" value="RCMT"/>
</dbReference>
<feature type="binding site" evidence="14">
    <location>
        <position position="320"/>
    </location>
    <ligand>
        <name>S-adenosyl-L-methionine</name>
        <dbReference type="ChEBI" id="CHEBI:59789"/>
    </ligand>
</feature>
<keyword evidence="18" id="KW-1185">Reference proteome</keyword>
<dbReference type="EC" id="2.1.1.176" evidence="4"/>
<dbReference type="InterPro" id="IPR054728">
    <property type="entry name" value="RsmB-like_ferredoxin"/>
</dbReference>
<dbReference type="SUPFAM" id="SSF53335">
    <property type="entry name" value="S-adenosyl-L-methionine-dependent methyltransferases"/>
    <property type="match status" value="1"/>
</dbReference>
<comment type="similarity">
    <text evidence="3 14">Belongs to the class I-like SAM-binding methyltransferase superfamily. RsmB/NOP family.</text>
</comment>
<dbReference type="PANTHER" id="PTHR22807:SF61">
    <property type="entry name" value="NOL1_NOP2_SUN FAMILY PROTEIN _ ANTITERMINATION NUSB DOMAIN-CONTAINING PROTEIN"/>
    <property type="match status" value="1"/>
</dbReference>
<comment type="function">
    <text evidence="1">Specifically methylates the cytosine at position 967 (m5C967) of 16S rRNA.</text>
</comment>
<dbReference type="Gene3D" id="3.30.70.1170">
    <property type="entry name" value="Sun protein, domain 3"/>
    <property type="match status" value="1"/>
</dbReference>
<dbReference type="EMBL" id="BAABJZ010000095">
    <property type="protein sequence ID" value="GAA4895521.1"/>
    <property type="molecule type" value="Genomic_DNA"/>
</dbReference>
<evidence type="ECO:0000256" key="12">
    <source>
        <dbReference type="ARBA" id="ARBA00031088"/>
    </source>
</evidence>
<evidence type="ECO:0000313" key="17">
    <source>
        <dbReference type="EMBL" id="GAA4895521.1"/>
    </source>
</evidence>
<keyword evidence="5" id="KW-0963">Cytoplasm</keyword>
<dbReference type="Gene3D" id="1.10.287.730">
    <property type="entry name" value="Helix hairpin bin"/>
    <property type="match status" value="1"/>
</dbReference>
<evidence type="ECO:0000256" key="8">
    <source>
        <dbReference type="ARBA" id="ARBA00022679"/>
    </source>
</evidence>
<dbReference type="PANTHER" id="PTHR22807">
    <property type="entry name" value="NOP2 YEAST -RELATED NOL1/NOP2/FMU SUN DOMAIN-CONTAINING"/>
    <property type="match status" value="1"/>
</dbReference>
<feature type="active site" description="Nucleophile" evidence="14">
    <location>
        <position position="392"/>
    </location>
</feature>
<keyword evidence="10 14" id="KW-0694">RNA-binding</keyword>
<dbReference type="CDD" id="cd02440">
    <property type="entry name" value="AdoMet_MTases"/>
    <property type="match status" value="1"/>
</dbReference>
<dbReference type="PROSITE" id="PS01153">
    <property type="entry name" value="NOL1_NOP2_SUN"/>
    <property type="match status" value="1"/>
</dbReference>
<dbReference type="RefSeq" id="WP_345336346.1">
    <property type="nucleotide sequence ID" value="NZ_BAABJZ010000095.1"/>
</dbReference>
<dbReference type="Proteomes" id="UP001499988">
    <property type="component" value="Unassembled WGS sequence"/>
</dbReference>
<dbReference type="InterPro" id="IPR049560">
    <property type="entry name" value="MeTrfase_RsmB-F_NOP2_cat"/>
</dbReference>
<keyword evidence="8 14" id="KW-0808">Transferase</keyword>
<comment type="caution">
    <text evidence="17">The sequence shown here is derived from an EMBL/GenBank/DDBJ whole genome shotgun (WGS) entry which is preliminary data.</text>
</comment>
<keyword evidence="7 14" id="KW-0489">Methyltransferase</keyword>
<dbReference type="InterPro" id="IPR006027">
    <property type="entry name" value="NusB_RsmB_TIM44"/>
</dbReference>
<proteinExistence type="inferred from homology"/>
<evidence type="ECO:0000256" key="5">
    <source>
        <dbReference type="ARBA" id="ARBA00022490"/>
    </source>
</evidence>
<dbReference type="Gene3D" id="3.40.50.150">
    <property type="entry name" value="Vaccinia Virus protein VP39"/>
    <property type="match status" value="1"/>
</dbReference>
<dbReference type="PROSITE" id="PS51686">
    <property type="entry name" value="SAM_MT_RSMB_NOP"/>
    <property type="match status" value="1"/>
</dbReference>
<comment type="catalytic activity">
    <reaction evidence="13">
        <text>cytidine(967) in 16S rRNA + S-adenosyl-L-methionine = 5-methylcytidine(967) in 16S rRNA + S-adenosyl-L-homocysteine + H(+)</text>
        <dbReference type="Rhea" id="RHEA:42748"/>
        <dbReference type="Rhea" id="RHEA-COMP:10219"/>
        <dbReference type="Rhea" id="RHEA-COMP:10220"/>
        <dbReference type="ChEBI" id="CHEBI:15378"/>
        <dbReference type="ChEBI" id="CHEBI:57856"/>
        <dbReference type="ChEBI" id="CHEBI:59789"/>
        <dbReference type="ChEBI" id="CHEBI:74483"/>
        <dbReference type="ChEBI" id="CHEBI:82748"/>
        <dbReference type="EC" id="2.1.1.176"/>
    </reaction>
</comment>
<dbReference type="InterPro" id="IPR018314">
    <property type="entry name" value="RsmB/NOL1/NOP2-like_CS"/>
</dbReference>
<evidence type="ECO:0000256" key="9">
    <source>
        <dbReference type="ARBA" id="ARBA00022691"/>
    </source>
</evidence>
<keyword evidence="9 14" id="KW-0949">S-adenosyl-L-methionine</keyword>
<feature type="binding site" evidence="14">
    <location>
        <position position="339"/>
    </location>
    <ligand>
        <name>S-adenosyl-L-methionine</name>
        <dbReference type="ChEBI" id="CHEBI:59789"/>
    </ligand>
</feature>
<dbReference type="NCBIfam" id="TIGR00563">
    <property type="entry name" value="rsmB"/>
    <property type="match status" value="1"/>
</dbReference>
<dbReference type="Pfam" id="PF22458">
    <property type="entry name" value="RsmF-B_ferredox"/>
    <property type="match status" value="1"/>
</dbReference>
<dbReference type="InterPro" id="IPR004573">
    <property type="entry name" value="rRNA_ssu_MeTfrase_B"/>
</dbReference>
<dbReference type="InterPro" id="IPR035926">
    <property type="entry name" value="NusB-like_sf"/>
</dbReference>
<evidence type="ECO:0000256" key="11">
    <source>
        <dbReference type="ARBA" id="ARBA00030399"/>
    </source>
</evidence>
<feature type="domain" description="SAM-dependent MTase RsmB/NOP-type" evidence="16">
    <location>
        <begin position="181"/>
        <end position="449"/>
    </location>
</feature>
<reference evidence="18" key="1">
    <citation type="journal article" date="2019" name="Int. J. Syst. Evol. Microbiol.">
        <title>The Global Catalogue of Microorganisms (GCM) 10K type strain sequencing project: providing services to taxonomists for standard genome sequencing and annotation.</title>
        <authorList>
            <consortium name="The Broad Institute Genomics Platform"/>
            <consortium name="The Broad Institute Genome Sequencing Center for Infectious Disease"/>
            <person name="Wu L."/>
            <person name="Ma J."/>
        </authorList>
    </citation>
    <scope>NUCLEOTIDE SEQUENCE [LARGE SCALE GENOMIC DNA]</scope>
    <source>
        <strain evidence="18">JCM 18401</strain>
    </source>
</reference>
<dbReference type="InterPro" id="IPR029063">
    <property type="entry name" value="SAM-dependent_MTases_sf"/>
</dbReference>
<evidence type="ECO:0000259" key="16">
    <source>
        <dbReference type="PROSITE" id="PS51686"/>
    </source>
</evidence>
<evidence type="ECO:0000256" key="6">
    <source>
        <dbReference type="ARBA" id="ARBA00022552"/>
    </source>
</evidence>
<feature type="region of interest" description="Disordered" evidence="15">
    <location>
        <begin position="1"/>
        <end position="22"/>
    </location>
</feature>
<dbReference type="SUPFAM" id="SSF48013">
    <property type="entry name" value="NusB-like"/>
    <property type="match status" value="1"/>
</dbReference>
<sequence length="451" mass="49900">MNRRPNSNNRSRNQGRPQPRNLRADAATVIIAVIDQGQSMGQALPKAQAGYADGRDKGLLAEICYGVMRQLPQLDTQLRRQLSQPLNGKKRILHGLLLAGLYQLKHTRVPAHAVVAESVNACLALRAPGMKGLINGVLRNMERELDTLIDEQFEAEPVKTLHPGWLLKRLQAAYPQQWQEIVDANNAQPPLWLRNNRSVQTREQAIARLDEAGVDARPMGDGDAILLDTPCDVTALPGFMDGDLSVQDLSAQMSAHLIQSQPGDRVLDVCAAPGGKTCHMLEHQPQISEMVAVDLEAKRLERVQQNLDRIGLQATLHCGDASHPYQWWDKQQFDRILLDAPCSATGVIRRNPDSKWLRRDADIAKLAEVQSDILQAIWPLLKPGGTLVYATCSVLPEENAEQIKAFLQQTPDAMLSPIHQQDVSERPGLQLLPQADGGDGFYYARLSKADS</sequence>
<evidence type="ECO:0000256" key="10">
    <source>
        <dbReference type="ARBA" id="ARBA00022884"/>
    </source>
</evidence>
<dbReference type="NCBIfam" id="NF008149">
    <property type="entry name" value="PRK10901.1"/>
    <property type="match status" value="1"/>
</dbReference>
<evidence type="ECO:0000256" key="4">
    <source>
        <dbReference type="ARBA" id="ARBA00012140"/>
    </source>
</evidence>
<evidence type="ECO:0000256" key="14">
    <source>
        <dbReference type="PROSITE-ProRule" id="PRU01023"/>
    </source>
</evidence>
<feature type="binding site" evidence="14">
    <location>
        <position position="294"/>
    </location>
    <ligand>
        <name>S-adenosyl-L-methionine</name>
        <dbReference type="ChEBI" id="CHEBI:59789"/>
    </ligand>
</feature>
<name>A0ABP9F8P7_9GAMM</name>
<dbReference type="Pfam" id="PF01029">
    <property type="entry name" value="NusB"/>
    <property type="match status" value="1"/>
</dbReference>
<evidence type="ECO:0000313" key="18">
    <source>
        <dbReference type="Proteomes" id="UP001499988"/>
    </source>
</evidence>
<evidence type="ECO:0000256" key="15">
    <source>
        <dbReference type="SAM" id="MobiDB-lite"/>
    </source>
</evidence>
<dbReference type="Pfam" id="PF01189">
    <property type="entry name" value="Methyltr_RsmB-F"/>
    <property type="match status" value="1"/>
</dbReference>
<dbReference type="Gene3D" id="1.10.940.10">
    <property type="entry name" value="NusB-like"/>
    <property type="match status" value="1"/>
</dbReference>
<evidence type="ECO:0000256" key="13">
    <source>
        <dbReference type="ARBA" id="ARBA00047283"/>
    </source>
</evidence>
<dbReference type="NCBIfam" id="NF011494">
    <property type="entry name" value="PRK14902.1"/>
    <property type="match status" value="1"/>
</dbReference>